<dbReference type="InterPro" id="IPR016024">
    <property type="entry name" value="ARM-type_fold"/>
</dbReference>
<feature type="domain" description="DUF6493" evidence="1">
    <location>
        <begin position="8"/>
        <end position="295"/>
    </location>
</feature>
<dbReference type="Gene3D" id="1.25.10.10">
    <property type="entry name" value="Leucine-rich Repeat Variant"/>
    <property type="match status" value="1"/>
</dbReference>
<keyword evidence="5" id="KW-1185">Reference proteome</keyword>
<protein>
    <recommendedName>
        <fullName evidence="6">D-tyrosyl-tRNA(Tyr) deacylase</fullName>
    </recommendedName>
</protein>
<proteinExistence type="predicted"/>
<accession>A0A164AD65</accession>
<dbReference type="Pfam" id="PF25148">
    <property type="entry name" value="DUF7824"/>
    <property type="match status" value="1"/>
</dbReference>
<feature type="domain" description="DUF7825" evidence="3">
    <location>
        <begin position="679"/>
        <end position="943"/>
    </location>
</feature>
<organism evidence="4 5">
    <name type="scientific">Myroides marinus</name>
    <dbReference type="NCBI Taxonomy" id="703342"/>
    <lineage>
        <taxon>Bacteria</taxon>
        <taxon>Pseudomonadati</taxon>
        <taxon>Bacteroidota</taxon>
        <taxon>Flavobacteriia</taxon>
        <taxon>Flavobacteriales</taxon>
        <taxon>Flavobacteriaceae</taxon>
        <taxon>Myroides</taxon>
    </lineage>
</organism>
<reference evidence="4 5" key="1">
    <citation type="submission" date="2016-01" db="EMBL/GenBank/DDBJ databases">
        <title>Whole genome sequencing of Myroides marinus L41.</title>
        <authorList>
            <person name="Hong K.W."/>
        </authorList>
    </citation>
    <scope>NUCLEOTIDE SEQUENCE [LARGE SCALE GENOMIC DNA]</scope>
    <source>
        <strain evidence="4 5">L41</strain>
    </source>
</reference>
<dbReference type="EMBL" id="LQNU01000037">
    <property type="protein sequence ID" value="KZE83592.1"/>
    <property type="molecule type" value="Genomic_DNA"/>
</dbReference>
<evidence type="ECO:0000313" key="4">
    <source>
        <dbReference type="EMBL" id="KZE83592.1"/>
    </source>
</evidence>
<gene>
    <name evidence="4" type="ORF">AV926_04210</name>
</gene>
<comment type="caution">
    <text evidence="4">The sequence shown here is derived from an EMBL/GenBank/DDBJ whole genome shotgun (WGS) entry which is preliminary data.</text>
</comment>
<dbReference type="Pfam" id="PF25149">
    <property type="entry name" value="DUF7825"/>
    <property type="match status" value="1"/>
</dbReference>
<dbReference type="Proteomes" id="UP000076630">
    <property type="component" value="Unassembled WGS sequence"/>
</dbReference>
<feature type="domain" description="DUF7824" evidence="2">
    <location>
        <begin position="393"/>
        <end position="656"/>
    </location>
</feature>
<evidence type="ECO:0000259" key="3">
    <source>
        <dbReference type="Pfam" id="PF25149"/>
    </source>
</evidence>
<dbReference type="InterPro" id="IPR045472">
    <property type="entry name" value="DUF6493"/>
</dbReference>
<evidence type="ECO:0000313" key="5">
    <source>
        <dbReference type="Proteomes" id="UP000076630"/>
    </source>
</evidence>
<dbReference type="InterPro" id="IPR056726">
    <property type="entry name" value="DUF7824"/>
</dbReference>
<dbReference type="RefSeq" id="WP_038986872.1">
    <property type="nucleotide sequence ID" value="NZ_JWJO01000036.1"/>
</dbReference>
<dbReference type="InterPro" id="IPR011989">
    <property type="entry name" value="ARM-like"/>
</dbReference>
<dbReference type="SUPFAM" id="SSF48371">
    <property type="entry name" value="ARM repeat"/>
    <property type="match status" value="1"/>
</dbReference>
<dbReference type="OrthoDB" id="6629398at2"/>
<evidence type="ECO:0008006" key="6">
    <source>
        <dbReference type="Google" id="ProtNLM"/>
    </source>
</evidence>
<dbReference type="Pfam" id="PF20103">
    <property type="entry name" value="DUF6493"/>
    <property type="match status" value="1"/>
</dbReference>
<name>A0A164AD65_9FLAO</name>
<sequence>MSKDIFYTQLEQLVEAGNTTEVLALLKNTPTEERLKYTKKISKLGKYYQEYVLEEGKSNSYGYRGNGEQRSAVSLAVLASCTYKDFNGIWFIAESEFNQVLEWYIPDWLGEYVNDRATEGWIRAPFNEIGYVYELNEKGVFKTPLTERTWATIMVSFSNVELFDKYPALLEKQFWYLFDHEVSINYHSWDEVIATLIAQGRLDKHRIVQTAIQSALTHTNQALSGWNANLLGKIGLTDEDIVAFQEDIFQLLNSPLSKVVNEALDTLFKIAKEKTFQAETFINHLPILMSSTVKATINKVLRIVATFDKSHPTYKEGSAVALVGAFHIQDQALQTKIAKQIIKYAKPNEDLNAQLAAYQDMMMSETKTLLADYITAEAIVLGEMVEEGEMELMPIAPIDTVEDLIFHCSSIWSTDNHYIFDQTVDAVVRLSPEITVEHIDQLLPAFDKAYKKIKDIWSGTPKQNVIAFWMLEWSRMLMEDTALDTTALEKIYKKHSKEELYSHSQTSLADVKLEPSNRFKYYYSAMRPYLTIYFYSLQLLKEKRQFPILSLPTHEPFYIDAVVLVDRLAVYQKQGELIDALDLQIALARLNITTFAEGLAHVKTVLKGELLAILEFYLGEGEIKEESEKYYDVWRLAAALKYPHKAVESLANDRYTKEQQLYCAGWLGNWEVIEDSHTYEDWDYKTKKKVEKVFTHKKLKLEQIPYDINTSVLFSRVNKGMPKTAVGDRMGSVNLMGLIKYQIMDVSISELADLMTITPKHLDAVLMAIVERCLHYGGSATFEVAEKKALQEVFTYLLQMNKVTFTDQFYLFYGLGMMADDKVTRSFAAEYWIKEALHLDQKRLGHVIGKALSKEYVTIKRLTDSIQGFMMNVSVQHNQALQKLIEGILCEMNETPIKGFKSLLEQYVEVLSTNQTKVTNERVIELVETWSKVSTTKKAAALIKNLNS</sequence>
<dbReference type="InterPro" id="IPR056727">
    <property type="entry name" value="DUF7825"/>
</dbReference>
<evidence type="ECO:0000259" key="2">
    <source>
        <dbReference type="Pfam" id="PF25148"/>
    </source>
</evidence>
<evidence type="ECO:0000259" key="1">
    <source>
        <dbReference type="Pfam" id="PF20103"/>
    </source>
</evidence>
<dbReference type="AlphaFoldDB" id="A0A164AD65"/>